<accession>A0A2J0PYZ0</accession>
<dbReference type="PANTHER" id="PTHR11528">
    <property type="entry name" value="HEAT SHOCK PROTEIN 90 FAMILY MEMBER"/>
    <property type="match status" value="1"/>
</dbReference>
<dbReference type="InterPro" id="IPR056471">
    <property type="entry name" value="HD-CE"/>
</dbReference>
<dbReference type="GO" id="GO:0140662">
    <property type="term" value="F:ATP-dependent protein folding chaperone"/>
    <property type="evidence" value="ECO:0007669"/>
    <property type="project" value="InterPro"/>
</dbReference>
<dbReference type="RefSeq" id="WP_047717251.1">
    <property type="nucleotide sequence ID" value="NZ_CP060480.1"/>
</dbReference>
<dbReference type="Gene3D" id="3.30.565.10">
    <property type="entry name" value="Histidine kinase-like ATPase, C-terminal domain"/>
    <property type="match status" value="1"/>
</dbReference>
<organism evidence="6 7">
    <name type="scientific">Enterobacter hormaechei</name>
    <dbReference type="NCBI Taxonomy" id="158836"/>
    <lineage>
        <taxon>Bacteria</taxon>
        <taxon>Pseudomonadati</taxon>
        <taxon>Pseudomonadota</taxon>
        <taxon>Gammaproteobacteria</taxon>
        <taxon>Enterobacterales</taxon>
        <taxon>Enterobacteriaceae</taxon>
        <taxon>Enterobacter</taxon>
        <taxon>Enterobacter cloacae complex</taxon>
    </lineage>
</organism>
<reference evidence="6 7" key="1">
    <citation type="journal article" date="2017" name="J. Antimicrob. Chemother.">
        <title>Characterization of the population structure, drug resistance mechanisms and plasmids of the community-associated Enterobacter cloacae complex in China.</title>
        <authorList>
            <person name="Zhou K."/>
            <person name="Yu W."/>
            <person name="Cao X."/>
            <person name="Shen P."/>
            <person name="Lu H."/>
            <person name="Luo Q."/>
            <person name="Rossen J.W.A."/>
            <person name="Xiao Y."/>
        </authorList>
    </citation>
    <scope>NUCLEOTIDE SEQUENCE [LARGE SCALE GENOMIC DNA]</scope>
    <source>
        <strain evidence="6 7">ECC904</strain>
    </source>
</reference>
<dbReference type="GO" id="GO:0016887">
    <property type="term" value="F:ATP hydrolysis activity"/>
    <property type="evidence" value="ECO:0007669"/>
    <property type="project" value="InterPro"/>
</dbReference>
<dbReference type="InterPro" id="IPR036890">
    <property type="entry name" value="HATPase_C_sf"/>
</dbReference>
<evidence type="ECO:0000313" key="7">
    <source>
        <dbReference type="Proteomes" id="UP000229974"/>
    </source>
</evidence>
<comment type="similarity">
    <text evidence="1">Belongs to the heat shock protein 90 family.</text>
</comment>
<dbReference type="GO" id="GO:0005524">
    <property type="term" value="F:ATP binding"/>
    <property type="evidence" value="ECO:0007669"/>
    <property type="project" value="UniProtKB-KW"/>
</dbReference>
<dbReference type="GO" id="GO:0051082">
    <property type="term" value="F:unfolded protein binding"/>
    <property type="evidence" value="ECO:0007669"/>
    <property type="project" value="InterPro"/>
</dbReference>
<evidence type="ECO:0000256" key="4">
    <source>
        <dbReference type="ARBA" id="ARBA00023186"/>
    </source>
</evidence>
<keyword evidence="2" id="KW-0547">Nucleotide-binding</keyword>
<dbReference type="InterPro" id="IPR001404">
    <property type="entry name" value="Hsp90_fam"/>
</dbReference>
<evidence type="ECO:0000313" key="6">
    <source>
        <dbReference type="EMBL" id="PJD81904.1"/>
    </source>
</evidence>
<dbReference type="PRINTS" id="PR00775">
    <property type="entry name" value="HEATSHOCK90"/>
</dbReference>
<proteinExistence type="inferred from homology"/>
<dbReference type="Proteomes" id="UP000229974">
    <property type="component" value="Unassembled WGS sequence"/>
</dbReference>
<feature type="domain" description="HD-CE" evidence="5">
    <location>
        <begin position="49"/>
        <end position="306"/>
    </location>
</feature>
<dbReference type="Pfam" id="PF13589">
    <property type="entry name" value="HATPase_c_3"/>
    <property type="match status" value="1"/>
</dbReference>
<dbReference type="EMBL" id="NEEW01000009">
    <property type="protein sequence ID" value="PJD81904.1"/>
    <property type="molecule type" value="Genomic_DNA"/>
</dbReference>
<name>A0A2J0PYZ0_9ENTR</name>
<dbReference type="OrthoDB" id="9802640at2"/>
<evidence type="ECO:0000256" key="3">
    <source>
        <dbReference type="ARBA" id="ARBA00022840"/>
    </source>
</evidence>
<sequence length="850" mass="98542">MINSFEKSNLWQLTLGLADNEDIERLRNSYFDFRRKIEPLVKNIEFEIPGLTIHDISHIDSLWEVADQIIGENYYLNPIEAYVLGGSFLLHDAAHVSAAYNGGFTALKERDEWKDLISLKYNNIEPEKNSELEKRALFEIVRQLHAKQARNLIQQSWKSETNQNYYFLIADEEIRDYYSEIIGEIAESHHWSAKKVNDSFSNRVINPPAFFKSTNWEVDPLKIAFILRTTDASHIDSRRAPTYAFNILTPQGLSKDHWHFQNKLGRAKLVDGENLRVSSGSSFNENERNAWWLAFDTARMINRELKDANSFLIESGRPPLSAKSVLGAESPKSFSKYVLANNWEPEDISVHVSNLPRLISTLGGKALYGENKYVALRELIQNGFDAIIAARNLGYLESFEGHITIQLNKIDNESWMLNISDNGLGMSRYVLSDVLLDFGKSLWNHDTVRYEHPKLAQTGFSSIGQFGIGFYSAFMISNHVKIITHRYKLKSDESNSHWKLTFPNGLEERPFISKPNEQEELKKHGTTISLRIENETLNDLLIPEEEEEEEEEEIISEEKMQGKLKKIIKWIFPACEIDIYLITKEKTEKIISANDWLEISDIDLLRRIHNKSKEKKLYPLKVNGRTVGRLRITSHYYFLINEYPPLIVSYKGARAGQIYGLDGLCLSFENNEKAERNDALPNYPLESWIDWAREIVSSESMLSIDLLLKLHILLPNDDLNVWFISNKRCSLSDIKNLLISSDEILFHIGDLEYDDDDSVRKTDFERDLMLENNVIVSHSNSVYHFHEAFTFDKVIEKYNLPRVSYAEKLEDLIKEIWGDFEEKEEYEVIGLVNNTEIMRRVTKYSKVTFK</sequence>
<evidence type="ECO:0000256" key="2">
    <source>
        <dbReference type="ARBA" id="ARBA00022741"/>
    </source>
</evidence>
<keyword evidence="4" id="KW-0143">Chaperone</keyword>
<evidence type="ECO:0000256" key="1">
    <source>
        <dbReference type="ARBA" id="ARBA00008239"/>
    </source>
</evidence>
<protein>
    <submittedName>
        <fullName evidence="6">ATP-binding protein</fullName>
    </submittedName>
</protein>
<evidence type="ECO:0000259" key="5">
    <source>
        <dbReference type="Pfam" id="PF24391"/>
    </source>
</evidence>
<dbReference type="Pfam" id="PF24391">
    <property type="entry name" value="HD-CE"/>
    <property type="match status" value="1"/>
</dbReference>
<keyword evidence="3 6" id="KW-0067">ATP-binding</keyword>
<dbReference type="AlphaFoldDB" id="A0A2J0PYZ0"/>
<comment type="caution">
    <text evidence="6">The sequence shown here is derived from an EMBL/GenBank/DDBJ whole genome shotgun (WGS) entry which is preliminary data.</text>
</comment>
<dbReference type="InterPro" id="IPR020575">
    <property type="entry name" value="Hsp90_N"/>
</dbReference>
<dbReference type="SUPFAM" id="SSF55874">
    <property type="entry name" value="ATPase domain of HSP90 chaperone/DNA topoisomerase II/histidine kinase"/>
    <property type="match status" value="1"/>
</dbReference>
<gene>
    <name evidence="6" type="ORF">B9Q30_19225</name>
</gene>